<accession>A0AAU9RH80</accession>
<organism evidence="4 5">
    <name type="scientific">Thlaspi arvense</name>
    <name type="common">Field penny-cress</name>
    <dbReference type="NCBI Taxonomy" id="13288"/>
    <lineage>
        <taxon>Eukaryota</taxon>
        <taxon>Viridiplantae</taxon>
        <taxon>Streptophyta</taxon>
        <taxon>Embryophyta</taxon>
        <taxon>Tracheophyta</taxon>
        <taxon>Spermatophyta</taxon>
        <taxon>Magnoliopsida</taxon>
        <taxon>eudicotyledons</taxon>
        <taxon>Gunneridae</taxon>
        <taxon>Pentapetalae</taxon>
        <taxon>rosids</taxon>
        <taxon>malvids</taxon>
        <taxon>Brassicales</taxon>
        <taxon>Brassicaceae</taxon>
        <taxon>Thlaspideae</taxon>
        <taxon>Thlaspi</taxon>
    </lineage>
</organism>
<gene>
    <name evidence="4" type="ORF">TAV2_LOCUS4909</name>
</gene>
<dbReference type="InterPro" id="IPR011009">
    <property type="entry name" value="Kinase-like_dom_sf"/>
</dbReference>
<evidence type="ECO:0000259" key="3">
    <source>
        <dbReference type="PROSITE" id="PS50011"/>
    </source>
</evidence>
<dbReference type="GO" id="GO:0005524">
    <property type="term" value="F:ATP binding"/>
    <property type="evidence" value="ECO:0007669"/>
    <property type="project" value="UniProtKB-KW"/>
</dbReference>
<dbReference type="InterPro" id="IPR050528">
    <property type="entry name" value="L-type_Lectin-RKs"/>
</dbReference>
<dbReference type="InterPro" id="IPR000719">
    <property type="entry name" value="Prot_kinase_dom"/>
</dbReference>
<feature type="domain" description="Protein kinase" evidence="3">
    <location>
        <begin position="1"/>
        <end position="99"/>
    </location>
</feature>
<dbReference type="GO" id="GO:0004672">
    <property type="term" value="F:protein kinase activity"/>
    <property type="evidence" value="ECO:0007669"/>
    <property type="project" value="InterPro"/>
</dbReference>
<evidence type="ECO:0000256" key="1">
    <source>
        <dbReference type="ARBA" id="ARBA00022741"/>
    </source>
</evidence>
<protein>
    <recommendedName>
        <fullName evidence="3">Protein kinase domain-containing protein</fullName>
    </recommendedName>
</protein>
<dbReference type="SUPFAM" id="SSF56112">
    <property type="entry name" value="Protein kinase-like (PK-like)"/>
    <property type="match status" value="1"/>
</dbReference>
<sequence length="99" mass="11112">MLDSNFNAKLGDFGLARLVDHEKGYQTTVLVGTMEYMAPECAVTGQASKESDVYSFGVVALEIACGRKPIDVRMEESKIRMVEWVWELYGRGSLSKLWT</sequence>
<dbReference type="EMBL" id="CAJVSB020000230">
    <property type="protein sequence ID" value="CAH2042937.1"/>
    <property type="molecule type" value="Genomic_DNA"/>
</dbReference>
<name>A0AAU9RH80_THLAR</name>
<keyword evidence="2" id="KW-0067">ATP-binding</keyword>
<evidence type="ECO:0000313" key="4">
    <source>
        <dbReference type="EMBL" id="CAH2042937.1"/>
    </source>
</evidence>
<dbReference type="Proteomes" id="UP000836841">
    <property type="component" value="Unassembled WGS sequence"/>
</dbReference>
<dbReference type="Gene3D" id="1.10.510.10">
    <property type="entry name" value="Transferase(Phosphotransferase) domain 1"/>
    <property type="match status" value="1"/>
</dbReference>
<proteinExistence type="predicted"/>
<evidence type="ECO:0000256" key="2">
    <source>
        <dbReference type="ARBA" id="ARBA00022840"/>
    </source>
</evidence>
<reference evidence="4 5" key="1">
    <citation type="submission" date="2022-03" db="EMBL/GenBank/DDBJ databases">
        <authorList>
            <person name="Nunn A."/>
            <person name="Chopra R."/>
            <person name="Nunn A."/>
            <person name="Contreras Garrido A."/>
        </authorList>
    </citation>
    <scope>NUCLEOTIDE SEQUENCE [LARGE SCALE GENOMIC DNA]</scope>
</reference>
<keyword evidence="1" id="KW-0547">Nucleotide-binding</keyword>
<dbReference type="AlphaFoldDB" id="A0AAU9RH80"/>
<keyword evidence="5" id="KW-1185">Reference proteome</keyword>
<comment type="caution">
    <text evidence="4">The sequence shown here is derived from an EMBL/GenBank/DDBJ whole genome shotgun (WGS) entry which is preliminary data.</text>
</comment>
<dbReference type="PROSITE" id="PS50011">
    <property type="entry name" value="PROTEIN_KINASE_DOM"/>
    <property type="match status" value="1"/>
</dbReference>
<dbReference type="PANTHER" id="PTHR27007">
    <property type="match status" value="1"/>
</dbReference>
<evidence type="ECO:0000313" key="5">
    <source>
        <dbReference type="Proteomes" id="UP000836841"/>
    </source>
</evidence>
<dbReference type="Pfam" id="PF00069">
    <property type="entry name" value="Pkinase"/>
    <property type="match status" value="1"/>
</dbReference>